<dbReference type="InterPro" id="IPR018973">
    <property type="entry name" value="MZB"/>
</dbReference>
<feature type="domain" description="Helicase ATP-binding" evidence="4">
    <location>
        <begin position="100"/>
        <end position="311"/>
    </location>
</feature>
<dbReference type="PANTHER" id="PTHR47957">
    <property type="entry name" value="ATP-DEPENDENT HELICASE HRQ1"/>
    <property type="match status" value="1"/>
</dbReference>
<dbReference type="InterPro" id="IPR027417">
    <property type="entry name" value="P-loop_NTPase"/>
</dbReference>
<dbReference type="PROSITE" id="PS51194">
    <property type="entry name" value="HELICASE_CTER"/>
    <property type="match status" value="1"/>
</dbReference>
<proteinExistence type="predicted"/>
<organism evidence="6">
    <name type="scientific">Kribbella sp. HUAS MG21</name>
    <dbReference type="NCBI Taxonomy" id="3160966"/>
    <lineage>
        <taxon>Bacteria</taxon>
        <taxon>Bacillati</taxon>
        <taxon>Actinomycetota</taxon>
        <taxon>Actinomycetes</taxon>
        <taxon>Propionibacteriales</taxon>
        <taxon>Kribbellaceae</taxon>
        <taxon>Kribbella</taxon>
    </lineage>
</organism>
<evidence type="ECO:0000259" key="5">
    <source>
        <dbReference type="PROSITE" id="PS51194"/>
    </source>
</evidence>
<dbReference type="PANTHER" id="PTHR47957:SF3">
    <property type="entry name" value="ATP-DEPENDENT HELICASE HRQ1"/>
    <property type="match status" value="1"/>
</dbReference>
<evidence type="ECO:0000256" key="3">
    <source>
        <dbReference type="SAM" id="MobiDB-lite"/>
    </source>
</evidence>
<gene>
    <name evidence="6" type="ORF">ABN611_07765</name>
</gene>
<dbReference type="GO" id="GO:0006289">
    <property type="term" value="P:nucleotide-excision repair"/>
    <property type="evidence" value="ECO:0007669"/>
    <property type="project" value="TreeGrafter"/>
</dbReference>
<dbReference type="InterPro" id="IPR014001">
    <property type="entry name" value="Helicase_ATP-bd"/>
</dbReference>
<dbReference type="PROSITE" id="PS51192">
    <property type="entry name" value="HELICASE_ATP_BIND_1"/>
    <property type="match status" value="1"/>
</dbReference>
<feature type="compositionally biased region" description="Polar residues" evidence="3">
    <location>
        <begin position="1556"/>
        <end position="1570"/>
    </location>
</feature>
<dbReference type="GO" id="GO:0005524">
    <property type="term" value="F:ATP binding"/>
    <property type="evidence" value="ECO:0007669"/>
    <property type="project" value="UniProtKB-KW"/>
</dbReference>
<evidence type="ECO:0000256" key="2">
    <source>
        <dbReference type="ARBA" id="ARBA00022840"/>
    </source>
</evidence>
<dbReference type="GO" id="GO:0043138">
    <property type="term" value="F:3'-5' DNA helicase activity"/>
    <property type="evidence" value="ECO:0007669"/>
    <property type="project" value="TreeGrafter"/>
</dbReference>
<protein>
    <submittedName>
        <fullName evidence="6">DEAD/DEAH box helicase</fullName>
    </submittedName>
</protein>
<sequence>MIGNIDAVRTSSDIKATYRRYLQSLLAVRDAKLDAALREAIETTPLLDKGPYLEATPPYAPGATVQELIEDGLLSPSFGALTSAALPPDRPLYVHQEQAIRKVAAGRNVVVATGTGSGKTESFLLPILDSLVREKEAGTLGPGVRALLLYPMNALANDQLKRLRQLLAGYPDITFGRYTGDTENDPATARDMFSQLNIGEPILPNELLSREEMRATPPQLLLTNYAMLEYLLLRPQDMALFPKGQKTWRFIVVDEAHAYDGTQGAEIAMLLRRVRDRVAPDRPIQCIATSATVGADADPAAVMRFASNLFGQPFEWVDADTSRQDLVTAKRVDTPPGPHWGPLTAAEYVEVASAVDREQAVLAKAEEAGFSAGTAYEALLHEAALVEVRKTLSARPAPFDRVAAIVFTGQEEARAGLAALIDLGSSIHCVDGSTPISARYHLFLRATEGAFACLSDSGPHVQLARHDSCPECEAPMFEIGSCTRCGAVHVVGKVVSSSGVTKLLPRAATKSNQWLVLTDHNAQVDEDEQAAADDGADVSADDAKLCTSCGAIANAPANSCPACDSTHLRGVRKLKQRGEEIAGCLVCGARGPATVRVFETGADASGAVIATSLYQSVPPSQQIAEQQLPGEGRKLLAFSDSRQAAAYFAPYLEDSYERLKRRRLISQGLVDAGAVNDAVMIEDLVFSTRKAAEQVKTFPRRMTAQQQAREVGPWVMAEVVATDDRQSLEGLGLLSIVMDRDPTWAAPAPLVALGLSEDEAWAFLQELVRTLRQQGAVTMPADVDAKDEIFTPRLGPIYARESGPQAIRKVLSWLPGTGTNRRIDYVRRVLLALGRDDDPSALLKGIWSFLTAPATPVDWLKASTQQGRGVVYQVDHELLRLLWPTDNSPVHHCTVCRRVTAFSVRGVCPALGCEGQLEEFVPPSVNAERNHYRALYRSMLAVPLKAQEHTAQWTNVEAANVQHQFIRGEVNTLSCSTTFELGVDVGELQAVFLRNMPPTTANYVQRAGRAGRRSGAAALVVTYASRRSHDLSRFAEPEVMMSGAVRAPYVPLENARVDRRHAHSVVMAAFFRWYLEERQHIARTAGQFFLPGDSGDDPPVSLLKAFLDPVPSEIADALARVVPKPVARELGLATNDWVPVLLALLESVRTELSGDVAALETLQLEAAAAKNYKLAERYRMVGRTLQTRDLLGFLATRNVLPKYGFPVDSVELRTAYSGNQAGAKLDLSRDLSQAIHEYAPDATLVAGGMLWTARGIYRMPGRDLEEFEYRICKRCLGFWRALADLDPLCPHCGEASADAARTITVPEFGFVAARNPTRPGPRPPRRSWSGSTYVLKEPDDVKARKVSIKHGTCDVRVGPRGRLVAVADGPGNSGFWICTWCGYGSARVLHPRKPPAHDHLLTGKPCTGQSRWLDLAHNYETDLVFIDVRIPAASQTQANWKSLLYAVLEAACDELQIARDDIGGSLAPTGASTWSIVLFDTVPGGAGHVLLVEEHLERVLKAALKRVSSCECGPETSCYGCLRSYGNQRDHDVLSRGAALALLETMLGTIDLGPSTARSGTASVTPTPLHSISEDRTSGTWDGT</sequence>
<keyword evidence="6" id="KW-0347">Helicase</keyword>
<keyword evidence="1" id="KW-0547">Nucleotide-binding</keyword>
<dbReference type="GO" id="GO:0036297">
    <property type="term" value="P:interstrand cross-link repair"/>
    <property type="evidence" value="ECO:0007669"/>
    <property type="project" value="TreeGrafter"/>
</dbReference>
<feature type="domain" description="Helicase C-terminal" evidence="5">
    <location>
        <begin position="888"/>
        <end position="1058"/>
    </location>
</feature>
<dbReference type="InterPro" id="IPR011545">
    <property type="entry name" value="DEAD/DEAH_box_helicase_dom"/>
</dbReference>
<keyword evidence="6" id="KW-0378">Hydrolase</keyword>
<dbReference type="RefSeq" id="WP_350279114.1">
    <property type="nucleotide sequence ID" value="NZ_CP158165.1"/>
</dbReference>
<dbReference type="InterPro" id="IPR001650">
    <property type="entry name" value="Helicase_C-like"/>
</dbReference>
<name>A0AAU7TH81_9ACTN</name>
<dbReference type="SMART" id="SM00490">
    <property type="entry name" value="HELICc"/>
    <property type="match status" value="1"/>
</dbReference>
<dbReference type="GO" id="GO:0003676">
    <property type="term" value="F:nucleic acid binding"/>
    <property type="evidence" value="ECO:0007669"/>
    <property type="project" value="InterPro"/>
</dbReference>
<dbReference type="EMBL" id="CP158165">
    <property type="protein sequence ID" value="XBV26314.1"/>
    <property type="molecule type" value="Genomic_DNA"/>
</dbReference>
<dbReference type="SUPFAM" id="SSF52540">
    <property type="entry name" value="P-loop containing nucleoside triphosphate hydrolases"/>
    <property type="match status" value="2"/>
</dbReference>
<evidence type="ECO:0000259" key="4">
    <source>
        <dbReference type="PROSITE" id="PS51192"/>
    </source>
</evidence>
<evidence type="ECO:0000256" key="1">
    <source>
        <dbReference type="ARBA" id="ARBA00022741"/>
    </source>
</evidence>
<dbReference type="Pfam" id="PF00270">
    <property type="entry name" value="DEAD"/>
    <property type="match status" value="1"/>
</dbReference>
<dbReference type="Gene3D" id="3.40.50.300">
    <property type="entry name" value="P-loop containing nucleotide triphosphate hydrolases"/>
    <property type="match status" value="2"/>
</dbReference>
<reference evidence="6" key="1">
    <citation type="submission" date="2024-06" db="EMBL/GenBank/DDBJ databases">
        <title>Kribbella sp. strain HUAS MG21 genome sequences.</title>
        <authorList>
            <person name="Mo P."/>
        </authorList>
    </citation>
    <scope>NUCLEOTIDE SEQUENCE</scope>
    <source>
        <strain evidence="6">HUAS MG21</strain>
    </source>
</reference>
<feature type="region of interest" description="Disordered" evidence="3">
    <location>
        <begin position="1554"/>
        <end position="1584"/>
    </location>
</feature>
<dbReference type="Pfam" id="PF09369">
    <property type="entry name" value="MZB"/>
    <property type="match status" value="1"/>
</dbReference>
<feature type="region of interest" description="Disordered" evidence="3">
    <location>
        <begin position="1313"/>
        <end position="1332"/>
    </location>
</feature>
<dbReference type="Pfam" id="PF00271">
    <property type="entry name" value="Helicase_C"/>
    <property type="match status" value="1"/>
</dbReference>
<dbReference type="CDD" id="cd17923">
    <property type="entry name" value="DEXHc_Hrq1-like"/>
    <property type="match status" value="1"/>
</dbReference>
<evidence type="ECO:0000313" key="6">
    <source>
        <dbReference type="EMBL" id="XBV26314.1"/>
    </source>
</evidence>
<accession>A0AAU7TH81</accession>
<dbReference type="SMART" id="SM00487">
    <property type="entry name" value="DEXDc"/>
    <property type="match status" value="1"/>
</dbReference>
<keyword evidence="2" id="KW-0067">ATP-binding</keyword>